<dbReference type="InterPro" id="IPR055360">
    <property type="entry name" value="bAvd"/>
</dbReference>
<dbReference type="Proteomes" id="UP000176581">
    <property type="component" value="Unassembled WGS sequence"/>
</dbReference>
<organism evidence="2 3">
    <name type="scientific">Candidatus Yanofskybacteria bacterium RIFCSPHIGHO2_02_FULL_43_22</name>
    <dbReference type="NCBI Taxonomy" id="1802681"/>
    <lineage>
        <taxon>Bacteria</taxon>
        <taxon>Candidatus Yanofskyibacteriota</taxon>
    </lineage>
</organism>
<comment type="caution">
    <text evidence="2">The sequence shown here is derived from an EMBL/GenBank/DDBJ whole genome shotgun (WGS) entry which is preliminary data.</text>
</comment>
<dbReference type="InterPro" id="IPR036583">
    <property type="entry name" value="23S_rRNA_IVS_sf"/>
</dbReference>
<reference evidence="2 3" key="1">
    <citation type="journal article" date="2016" name="Nat. Commun.">
        <title>Thousands of microbial genomes shed light on interconnected biogeochemical processes in an aquifer system.</title>
        <authorList>
            <person name="Anantharaman K."/>
            <person name="Brown C.T."/>
            <person name="Hug L.A."/>
            <person name="Sharon I."/>
            <person name="Castelle C.J."/>
            <person name="Probst A.J."/>
            <person name="Thomas B.C."/>
            <person name="Singh A."/>
            <person name="Wilkins M.J."/>
            <person name="Karaoz U."/>
            <person name="Brodie E.L."/>
            <person name="Williams K.H."/>
            <person name="Hubbard S.S."/>
            <person name="Banfield J.F."/>
        </authorList>
    </citation>
    <scope>NUCLEOTIDE SEQUENCE [LARGE SCALE GENOMIC DNA]</scope>
</reference>
<dbReference type="Pfam" id="PF22296">
    <property type="entry name" value="bAvd"/>
    <property type="match status" value="1"/>
</dbReference>
<feature type="domain" description="bAvd-like" evidence="1">
    <location>
        <begin position="6"/>
        <end position="99"/>
    </location>
</feature>
<evidence type="ECO:0000313" key="2">
    <source>
        <dbReference type="EMBL" id="OGN13802.1"/>
    </source>
</evidence>
<evidence type="ECO:0000313" key="3">
    <source>
        <dbReference type="Proteomes" id="UP000176581"/>
    </source>
</evidence>
<dbReference type="SUPFAM" id="SSF158446">
    <property type="entry name" value="IVS-encoded protein-like"/>
    <property type="match status" value="1"/>
</dbReference>
<accession>A0A1F8FL52</accession>
<gene>
    <name evidence="2" type="ORF">A3J47_01515</name>
</gene>
<protein>
    <recommendedName>
        <fullName evidence="1">bAvd-like domain-containing protein</fullName>
    </recommendedName>
</protein>
<proteinExistence type="predicted"/>
<dbReference type="CDD" id="cd16376">
    <property type="entry name" value="Avd_like"/>
    <property type="match status" value="1"/>
</dbReference>
<dbReference type="EMBL" id="MGJV01000036">
    <property type="protein sequence ID" value="OGN13802.1"/>
    <property type="molecule type" value="Genomic_DNA"/>
</dbReference>
<dbReference type="Gene3D" id="1.20.1440.60">
    <property type="entry name" value="23S rRNA-intervening sequence"/>
    <property type="match status" value="1"/>
</dbReference>
<name>A0A1F8FL52_9BACT</name>
<sequence length="108" mass="13036">MVYKIWHEYLPKFSKDHRYTLGFKIDSFFVEIIEILYEAQYATFRRKQPYLDKASSKLDTLKFFLQILWEIDGIDNKKYIHLSNHITEVGKMLGGWMKEINLKNQTLL</sequence>
<evidence type="ECO:0000259" key="1">
    <source>
        <dbReference type="Pfam" id="PF22296"/>
    </source>
</evidence>
<dbReference type="AlphaFoldDB" id="A0A1F8FL52"/>